<dbReference type="GO" id="GO:0016616">
    <property type="term" value="F:oxidoreductase activity, acting on the CH-OH group of donors, NAD or NADP as acceptor"/>
    <property type="evidence" value="ECO:0007669"/>
    <property type="project" value="TreeGrafter"/>
</dbReference>
<evidence type="ECO:0000313" key="4">
    <source>
        <dbReference type="EMBL" id="PWY85014.1"/>
    </source>
</evidence>
<dbReference type="PANTHER" id="PTHR10366">
    <property type="entry name" value="NAD DEPENDENT EPIMERASE/DEHYDRATASE"/>
    <property type="match status" value="1"/>
</dbReference>
<dbReference type="FunFam" id="3.40.50.720:FF:000191">
    <property type="entry name" value="Methylglyoxal reductase (NADPH-dependent)"/>
    <property type="match status" value="1"/>
</dbReference>
<comment type="caution">
    <text evidence="4">The sequence shown here is derived from an EMBL/GenBank/DDBJ whole genome shotgun (WGS) entry which is preliminary data.</text>
</comment>
<dbReference type="AlphaFoldDB" id="A0A317WF01"/>
<dbReference type="GeneID" id="37067549"/>
<dbReference type="OrthoDB" id="2735536at2759"/>
<dbReference type="SUPFAM" id="SSF51735">
    <property type="entry name" value="NAD(P)-binding Rossmann-fold domains"/>
    <property type="match status" value="1"/>
</dbReference>
<dbReference type="PANTHER" id="PTHR10366:SF564">
    <property type="entry name" value="STEROL-4-ALPHA-CARBOXYLATE 3-DEHYDROGENASE, DECARBOXYLATING"/>
    <property type="match status" value="1"/>
</dbReference>
<organism evidence="4 5">
    <name type="scientific">Aspergillus heteromorphus CBS 117.55</name>
    <dbReference type="NCBI Taxonomy" id="1448321"/>
    <lineage>
        <taxon>Eukaryota</taxon>
        <taxon>Fungi</taxon>
        <taxon>Dikarya</taxon>
        <taxon>Ascomycota</taxon>
        <taxon>Pezizomycotina</taxon>
        <taxon>Eurotiomycetes</taxon>
        <taxon>Eurotiomycetidae</taxon>
        <taxon>Eurotiales</taxon>
        <taxon>Aspergillaceae</taxon>
        <taxon>Aspergillus</taxon>
        <taxon>Aspergillus subgen. Circumdati</taxon>
    </lineage>
</organism>
<evidence type="ECO:0000313" key="5">
    <source>
        <dbReference type="Proteomes" id="UP000247233"/>
    </source>
</evidence>
<proteinExistence type="inferred from homology"/>
<dbReference type="STRING" id="1448321.A0A317WF01"/>
<feature type="domain" description="NAD-dependent epimerase/dehydratase" evidence="3">
    <location>
        <begin position="6"/>
        <end position="261"/>
    </location>
</feature>
<gene>
    <name evidence="4" type="ORF">BO70DRAFT_379118</name>
</gene>
<sequence length="346" mass="37494">MSHSHILVTGGSGFLANSIITTLLSRGHTVTTTVRSAAKATALQSQHPSINIKIVPDMSQLSAFDAAVTNHTPPLTAVIHTASPFHYSITNIKTDMLDPAVNGTVGILQSIHKFAPSVNRVVITSSFAAMSNPLKPAGEKYSEKDWNPVTWATAEQPENALSQAGYRTSKALAEKEAWKFMEDEKPRFSLTVLNPSLIFGPVSPALSSLEEVNTSNQRIRDLVSGKFRERCPPTGSQFWVDVRDAAMAHVVAVEKTGDEVEGKRFFLTAGNFCNADIVQVLGEAFPEVKDGLPQGEALREGRFPEGGPKYGFDNEASVQGLGVVYRSLMESVVDTVRSLRVVEGRQ</sequence>
<dbReference type="EMBL" id="MSFL01000009">
    <property type="protein sequence ID" value="PWY85014.1"/>
    <property type="molecule type" value="Genomic_DNA"/>
</dbReference>
<dbReference type="InterPro" id="IPR001509">
    <property type="entry name" value="Epimerase_deHydtase"/>
</dbReference>
<comment type="similarity">
    <text evidence="2">Belongs to the NAD(P)-dependent epimerase/dehydratase family. Dihydroflavonol-4-reductase subfamily.</text>
</comment>
<dbReference type="Gene3D" id="3.40.50.720">
    <property type="entry name" value="NAD(P)-binding Rossmann-like Domain"/>
    <property type="match status" value="1"/>
</dbReference>
<evidence type="ECO:0000256" key="2">
    <source>
        <dbReference type="ARBA" id="ARBA00023445"/>
    </source>
</evidence>
<keyword evidence="5" id="KW-1185">Reference proteome</keyword>
<accession>A0A317WF01</accession>
<dbReference type="VEuPathDB" id="FungiDB:BO70DRAFT_379118"/>
<keyword evidence="1" id="KW-0560">Oxidoreductase</keyword>
<dbReference type="Proteomes" id="UP000247233">
    <property type="component" value="Unassembled WGS sequence"/>
</dbReference>
<reference evidence="4 5" key="1">
    <citation type="submission" date="2016-12" db="EMBL/GenBank/DDBJ databases">
        <title>The genomes of Aspergillus section Nigri reveals drivers in fungal speciation.</title>
        <authorList>
            <consortium name="DOE Joint Genome Institute"/>
            <person name="Vesth T.C."/>
            <person name="Nybo J."/>
            <person name="Theobald S."/>
            <person name="Brandl J."/>
            <person name="Frisvad J.C."/>
            <person name="Nielsen K.F."/>
            <person name="Lyhne E.K."/>
            <person name="Kogle M.E."/>
            <person name="Kuo A."/>
            <person name="Riley R."/>
            <person name="Clum A."/>
            <person name="Nolan M."/>
            <person name="Lipzen A."/>
            <person name="Salamov A."/>
            <person name="Henrissat B."/>
            <person name="Wiebenga A."/>
            <person name="De Vries R.P."/>
            <person name="Grigoriev I.V."/>
            <person name="Mortensen U.H."/>
            <person name="Andersen M.R."/>
            <person name="Baker S.E."/>
        </authorList>
    </citation>
    <scope>NUCLEOTIDE SEQUENCE [LARGE SCALE GENOMIC DNA]</scope>
    <source>
        <strain evidence="4 5">CBS 117.55</strain>
    </source>
</reference>
<dbReference type="InterPro" id="IPR050425">
    <property type="entry name" value="NAD(P)_dehydrat-like"/>
</dbReference>
<evidence type="ECO:0000256" key="1">
    <source>
        <dbReference type="ARBA" id="ARBA00023002"/>
    </source>
</evidence>
<dbReference type="InterPro" id="IPR036291">
    <property type="entry name" value="NAD(P)-bd_dom_sf"/>
</dbReference>
<protein>
    <submittedName>
        <fullName evidence="4">Putative NADPH-dependent methylglyoxal reductase GRE2</fullName>
    </submittedName>
</protein>
<evidence type="ECO:0000259" key="3">
    <source>
        <dbReference type="Pfam" id="PF01370"/>
    </source>
</evidence>
<dbReference type="RefSeq" id="XP_025400356.1">
    <property type="nucleotide sequence ID" value="XM_025545312.1"/>
</dbReference>
<name>A0A317WF01_9EURO</name>
<dbReference type="Pfam" id="PF01370">
    <property type="entry name" value="Epimerase"/>
    <property type="match status" value="1"/>
</dbReference>